<accession>A0A444JVU3</accession>
<reference evidence="2 3" key="1">
    <citation type="submission" date="2018-11" db="EMBL/GenBank/DDBJ databases">
        <title>Photobacterium sp. BEI247 sp. nov., a marine bacterium isolated from Yongle Blue Hole in the South China Sea.</title>
        <authorList>
            <person name="Wang X."/>
        </authorList>
    </citation>
    <scope>NUCLEOTIDE SEQUENCE [LARGE SCALE GENOMIC DNA]</scope>
    <source>
        <strain evidence="3">BEI247</strain>
    </source>
</reference>
<gene>
    <name evidence="2" type="ORF">EDI28_03900</name>
</gene>
<dbReference type="InterPro" id="IPR036866">
    <property type="entry name" value="RibonucZ/Hydroxyglut_hydro"/>
</dbReference>
<dbReference type="Gene3D" id="3.60.15.10">
    <property type="entry name" value="Ribonuclease Z/Hydroxyacylglutathione hydrolase-like"/>
    <property type="match status" value="1"/>
</dbReference>
<evidence type="ECO:0000313" key="3">
    <source>
        <dbReference type="Proteomes" id="UP000287563"/>
    </source>
</evidence>
<dbReference type="InterPro" id="IPR001279">
    <property type="entry name" value="Metallo-B-lactamas"/>
</dbReference>
<dbReference type="AlphaFoldDB" id="A0A444JVU3"/>
<dbReference type="Proteomes" id="UP000287563">
    <property type="component" value="Unassembled WGS sequence"/>
</dbReference>
<feature type="domain" description="Metallo-beta-lactamase" evidence="1">
    <location>
        <begin position="10"/>
        <end position="209"/>
    </location>
</feature>
<sequence>MKLHKLEGYIQSIYLAEYQDKLLLLDGCSRADIPLIKHYIVGKLHRCFNDLALVVVTHMHPDHAGAANTLRCLTGCKIAMANVPGQWYAGIDGKLMHFTDMLLAKWVAKRMRKPRRNIWYSSKLVPDYRLNDRDPLPGFPDWMALDTQGHTDRDLSLHHLPSDCVYVADLMVKVKGHYIPPFPVFYPNRYLKSVKKIIALSPTSIILAHGGEVFPSDRDYKYLLDRAPKIPMTHWRSVKSKLNKALGKAS</sequence>
<dbReference type="OrthoDB" id="9802991at2"/>
<dbReference type="GO" id="GO:0016787">
    <property type="term" value="F:hydrolase activity"/>
    <property type="evidence" value="ECO:0007669"/>
    <property type="project" value="UniProtKB-KW"/>
</dbReference>
<dbReference type="PANTHER" id="PTHR42951">
    <property type="entry name" value="METALLO-BETA-LACTAMASE DOMAIN-CONTAINING"/>
    <property type="match status" value="1"/>
</dbReference>
<dbReference type="EMBL" id="RJLM01000001">
    <property type="protein sequence ID" value="RWX57186.1"/>
    <property type="molecule type" value="Genomic_DNA"/>
</dbReference>
<name>A0A444JVU3_9GAMM</name>
<protein>
    <submittedName>
        <fullName evidence="2">MBL fold metallo-hydrolase</fullName>
    </submittedName>
</protein>
<keyword evidence="3" id="KW-1185">Reference proteome</keyword>
<comment type="caution">
    <text evidence="2">The sequence shown here is derived from an EMBL/GenBank/DDBJ whole genome shotgun (WGS) entry which is preliminary data.</text>
</comment>
<proteinExistence type="predicted"/>
<dbReference type="InterPro" id="IPR050855">
    <property type="entry name" value="NDM-1-like"/>
</dbReference>
<dbReference type="SMART" id="SM00849">
    <property type="entry name" value="Lactamase_B"/>
    <property type="match status" value="1"/>
</dbReference>
<dbReference type="SUPFAM" id="SSF56281">
    <property type="entry name" value="Metallo-hydrolase/oxidoreductase"/>
    <property type="match status" value="1"/>
</dbReference>
<evidence type="ECO:0000259" key="1">
    <source>
        <dbReference type="SMART" id="SM00849"/>
    </source>
</evidence>
<organism evidence="2 3">
    <name type="scientific">Photobacterium chitinilyticum</name>
    <dbReference type="NCBI Taxonomy" id="2485123"/>
    <lineage>
        <taxon>Bacteria</taxon>
        <taxon>Pseudomonadati</taxon>
        <taxon>Pseudomonadota</taxon>
        <taxon>Gammaproteobacteria</taxon>
        <taxon>Vibrionales</taxon>
        <taxon>Vibrionaceae</taxon>
        <taxon>Photobacterium</taxon>
    </lineage>
</organism>
<evidence type="ECO:0000313" key="2">
    <source>
        <dbReference type="EMBL" id="RWX57186.1"/>
    </source>
</evidence>
<dbReference type="RefSeq" id="WP_128782496.1">
    <property type="nucleotide sequence ID" value="NZ_RJLM01000001.1"/>
</dbReference>
<keyword evidence="2" id="KW-0378">Hydrolase</keyword>
<dbReference type="Pfam" id="PF00753">
    <property type="entry name" value="Lactamase_B"/>
    <property type="match status" value="1"/>
</dbReference>